<dbReference type="EMBL" id="OLKH01000116">
    <property type="protein sequence ID" value="SPE78137.1"/>
    <property type="molecule type" value="Genomic_DNA"/>
</dbReference>
<evidence type="ECO:0000313" key="2">
    <source>
        <dbReference type="EMBL" id="SPE78137.1"/>
    </source>
</evidence>
<dbReference type="Proteomes" id="UP000238180">
    <property type="component" value="Unassembled WGS sequence"/>
</dbReference>
<evidence type="ECO:0000256" key="1">
    <source>
        <dbReference type="SAM" id="Phobius"/>
    </source>
</evidence>
<proteinExistence type="predicted"/>
<gene>
    <name evidence="2" type="ORF">FLACOL_02152</name>
</gene>
<sequence>MRRKIIKGIIISLVVIGLCFILNPFYWLMDSSAIKQPELSIEEENYFEKFENESKISIERYYENFDSKGNDTLYINDFDKRVFDYTLALHMSNNKGLFHLEEDSVFNIANHIKKEVLKNNKYLRYIYIYDDLNKYKFINKYKYLEKAE</sequence>
<dbReference type="AlphaFoldDB" id="A0A2N9PCU8"/>
<organism evidence="2 3">
    <name type="scientific">Flavobacterium columnare</name>
    <dbReference type="NCBI Taxonomy" id="996"/>
    <lineage>
        <taxon>Bacteria</taxon>
        <taxon>Pseudomonadati</taxon>
        <taxon>Bacteroidota</taxon>
        <taxon>Flavobacteriia</taxon>
        <taxon>Flavobacteriales</taxon>
        <taxon>Flavobacteriaceae</taxon>
        <taxon>Flavobacterium</taxon>
    </lineage>
</organism>
<feature type="transmembrane region" description="Helical" evidence="1">
    <location>
        <begin position="9"/>
        <end position="29"/>
    </location>
</feature>
<keyword evidence="1" id="KW-0812">Transmembrane</keyword>
<accession>A0A2N9PCU8</accession>
<reference evidence="2 3" key="1">
    <citation type="submission" date="2018-02" db="EMBL/GenBank/DDBJ databases">
        <authorList>
            <person name="Cohen D.B."/>
            <person name="Kent A.D."/>
        </authorList>
    </citation>
    <scope>NUCLEOTIDE SEQUENCE [LARGE SCALE GENOMIC DNA]</scope>
    <source>
        <strain evidence="2">CIP109753</strain>
    </source>
</reference>
<dbReference type="RefSeq" id="WP_105196682.1">
    <property type="nucleotide sequence ID" value="NZ_OLKH01000116.1"/>
</dbReference>
<keyword evidence="1" id="KW-1133">Transmembrane helix</keyword>
<name>A0A2N9PCU8_9FLAO</name>
<keyword evidence="1" id="KW-0472">Membrane</keyword>
<protein>
    <submittedName>
        <fullName evidence="2">Uncharacterized protein</fullName>
    </submittedName>
</protein>
<evidence type="ECO:0000313" key="3">
    <source>
        <dbReference type="Proteomes" id="UP000238180"/>
    </source>
</evidence>